<keyword evidence="3" id="KW-1185">Reference proteome</keyword>
<protein>
    <recommendedName>
        <fullName evidence="1">HTH LytTR-type domain-containing protein</fullName>
    </recommendedName>
</protein>
<sequence length="146" mass="17042">MKINFTWDIARDTNEIEIIANPVNKEKLWTLKEGLSSNSTINVQNPKNNRKLSIRIQQIEVITSLGHLSKVILSNQEEYLLDMRLKELKQFEANGLFRINNSTILNLSQISSFRSGDYARLEVYTKNDKKYLVSRHYAKLIKERLS</sequence>
<dbReference type="Proteomes" id="UP000074108">
    <property type="component" value="Unassembled WGS sequence"/>
</dbReference>
<dbReference type="Pfam" id="PF04397">
    <property type="entry name" value="LytTR"/>
    <property type="match status" value="1"/>
</dbReference>
<proteinExistence type="predicted"/>
<dbReference type="AlphaFoldDB" id="A0A147KCK2"/>
<evidence type="ECO:0000313" key="2">
    <source>
        <dbReference type="EMBL" id="KUP09390.1"/>
    </source>
</evidence>
<dbReference type="OrthoDB" id="2870175at2"/>
<dbReference type="InterPro" id="IPR046947">
    <property type="entry name" value="LytR-like"/>
</dbReference>
<dbReference type="PANTHER" id="PTHR37299">
    <property type="entry name" value="TRANSCRIPTIONAL REGULATOR-RELATED"/>
    <property type="match status" value="1"/>
</dbReference>
<dbReference type="InterPro" id="IPR007492">
    <property type="entry name" value="LytTR_DNA-bd_dom"/>
</dbReference>
<dbReference type="PROSITE" id="PS50930">
    <property type="entry name" value="HTH_LYTTR"/>
    <property type="match status" value="1"/>
</dbReference>
<evidence type="ECO:0000259" key="1">
    <source>
        <dbReference type="PROSITE" id="PS50930"/>
    </source>
</evidence>
<gene>
    <name evidence="2" type="ORF">Q75_00220</name>
</gene>
<dbReference type="PANTHER" id="PTHR37299:SF1">
    <property type="entry name" value="STAGE 0 SPORULATION PROTEIN A HOMOLOG"/>
    <property type="match status" value="1"/>
</dbReference>
<dbReference type="SMART" id="SM00850">
    <property type="entry name" value="LytTR"/>
    <property type="match status" value="1"/>
</dbReference>
<dbReference type="EMBL" id="LDYG01000001">
    <property type="protein sequence ID" value="KUP09390.1"/>
    <property type="molecule type" value="Genomic_DNA"/>
</dbReference>
<dbReference type="STRING" id="1150625.Q75_00220"/>
<evidence type="ECO:0000313" key="3">
    <source>
        <dbReference type="Proteomes" id="UP000074108"/>
    </source>
</evidence>
<comment type="caution">
    <text evidence="2">The sequence shown here is derived from an EMBL/GenBank/DDBJ whole genome shotgun (WGS) entry which is preliminary data.</text>
</comment>
<name>A0A147KCK2_9BACI</name>
<reference evidence="2 3" key="1">
    <citation type="journal article" date="2016" name="Front. Microbiol.">
        <title>Microevolution Analysis of Bacillus coahuilensis Unveils Differences in Phosphorus Acquisition Strategies and Their Regulation.</title>
        <authorList>
            <person name="Gomez-Lunar Z."/>
            <person name="Hernandez-Gonzalez I."/>
            <person name="Rodriguez-Torres M.D."/>
            <person name="Souza V."/>
            <person name="Olmedo-Alvarez G."/>
        </authorList>
    </citation>
    <scope>NUCLEOTIDE SEQUENCE [LARGE SCALE GENOMIC DNA]</scope>
    <source>
        <strain evidence="3">p1.1.43</strain>
    </source>
</reference>
<accession>A0A147KCK2</accession>
<dbReference type="RefSeq" id="WP_059349935.1">
    <property type="nucleotide sequence ID" value="NZ_LDYG01000001.1"/>
</dbReference>
<feature type="domain" description="HTH LytTR-type" evidence="1">
    <location>
        <begin position="71"/>
        <end position="146"/>
    </location>
</feature>
<dbReference type="PATRIC" id="fig|1150625.3.peg.44"/>
<dbReference type="GO" id="GO:0003677">
    <property type="term" value="F:DNA binding"/>
    <property type="evidence" value="ECO:0007669"/>
    <property type="project" value="InterPro"/>
</dbReference>
<dbReference type="Gene3D" id="2.40.50.1020">
    <property type="entry name" value="LytTr DNA-binding domain"/>
    <property type="match status" value="1"/>
</dbReference>
<organism evidence="2 3">
    <name type="scientific">Bacillus coahuilensis p1.1.43</name>
    <dbReference type="NCBI Taxonomy" id="1150625"/>
    <lineage>
        <taxon>Bacteria</taxon>
        <taxon>Bacillati</taxon>
        <taxon>Bacillota</taxon>
        <taxon>Bacilli</taxon>
        <taxon>Bacillales</taxon>
        <taxon>Bacillaceae</taxon>
        <taxon>Bacillus</taxon>
    </lineage>
</organism>
<dbReference type="GO" id="GO:0000156">
    <property type="term" value="F:phosphorelay response regulator activity"/>
    <property type="evidence" value="ECO:0007669"/>
    <property type="project" value="InterPro"/>
</dbReference>